<gene>
    <name evidence="3" type="ORF">LUZ62_067979</name>
</gene>
<protein>
    <submittedName>
        <fullName evidence="3">EPIDERMAL PATTERNING FACTOR-like protein 9</fullName>
    </submittedName>
</protein>
<dbReference type="InterPro" id="IPR038572">
    <property type="entry name" value="Stomagen_C_sf"/>
</dbReference>
<keyword evidence="1" id="KW-0732">Signal</keyword>
<evidence type="ECO:0000256" key="1">
    <source>
        <dbReference type="SAM" id="SignalP"/>
    </source>
</evidence>
<dbReference type="AlphaFoldDB" id="A0AAV8CP60"/>
<sequence length="107" mass="11880">MAKTSPKILFFLLSSLLFGALCRPDYEVVYSHTKMLSSNTEKQPEATLKKEVGLMGENGRKMIGSTAPACTFNECKGCKFKCSAEQVPVDASDPMNSAYRYKCICHR</sequence>
<organism evidence="3 4">
    <name type="scientific">Rhynchospora pubera</name>
    <dbReference type="NCBI Taxonomy" id="906938"/>
    <lineage>
        <taxon>Eukaryota</taxon>
        <taxon>Viridiplantae</taxon>
        <taxon>Streptophyta</taxon>
        <taxon>Embryophyta</taxon>
        <taxon>Tracheophyta</taxon>
        <taxon>Spermatophyta</taxon>
        <taxon>Magnoliopsida</taxon>
        <taxon>Liliopsida</taxon>
        <taxon>Poales</taxon>
        <taxon>Cyperaceae</taxon>
        <taxon>Cyperoideae</taxon>
        <taxon>Rhynchosporeae</taxon>
        <taxon>Rhynchospora</taxon>
    </lineage>
</organism>
<evidence type="ECO:0000313" key="3">
    <source>
        <dbReference type="EMBL" id="KAJ4757604.1"/>
    </source>
</evidence>
<feature type="domain" description="Stomagen C-terminal" evidence="2">
    <location>
        <begin position="59"/>
        <end position="106"/>
    </location>
</feature>
<dbReference type="CDD" id="cd22743">
    <property type="entry name" value="stomagen-like"/>
    <property type="match status" value="1"/>
</dbReference>
<dbReference type="PANTHER" id="PTHR37239:SF1">
    <property type="entry name" value="EPIDERMAL PATTERNING FACTOR-LIKE PROTEIN 9"/>
    <property type="match status" value="1"/>
</dbReference>
<evidence type="ECO:0000259" key="2">
    <source>
        <dbReference type="Pfam" id="PF16851"/>
    </source>
</evidence>
<keyword evidence="4" id="KW-1185">Reference proteome</keyword>
<accession>A0AAV8CP60</accession>
<dbReference type="Proteomes" id="UP001140206">
    <property type="component" value="Chromosome 4"/>
</dbReference>
<name>A0AAV8CP60_9POAL</name>
<evidence type="ECO:0000313" key="4">
    <source>
        <dbReference type="Proteomes" id="UP001140206"/>
    </source>
</evidence>
<dbReference type="InterPro" id="IPR044858">
    <property type="entry name" value="Stomagen_C"/>
</dbReference>
<dbReference type="GO" id="GO:2000123">
    <property type="term" value="P:positive regulation of stomatal complex development"/>
    <property type="evidence" value="ECO:0007669"/>
    <property type="project" value="InterPro"/>
</dbReference>
<feature type="chain" id="PRO_5043765053" evidence="1">
    <location>
        <begin position="23"/>
        <end position="107"/>
    </location>
</feature>
<dbReference type="InterPro" id="IPR031753">
    <property type="entry name" value="Stomagen"/>
</dbReference>
<dbReference type="PANTHER" id="PTHR37239">
    <property type="entry name" value="EPIDERMAL PATTERNING FACTOR-LIKE PROTEIN 9"/>
    <property type="match status" value="1"/>
</dbReference>
<proteinExistence type="predicted"/>
<dbReference type="Gene3D" id="2.20.25.390">
    <property type="entry name" value="Stomagen"/>
    <property type="match status" value="1"/>
</dbReference>
<dbReference type="EMBL" id="JAMFTS010000004">
    <property type="protein sequence ID" value="KAJ4757604.1"/>
    <property type="molecule type" value="Genomic_DNA"/>
</dbReference>
<dbReference type="Pfam" id="PF16851">
    <property type="entry name" value="Stomagen"/>
    <property type="match status" value="1"/>
</dbReference>
<comment type="caution">
    <text evidence="3">The sequence shown here is derived from an EMBL/GenBank/DDBJ whole genome shotgun (WGS) entry which is preliminary data.</text>
</comment>
<feature type="signal peptide" evidence="1">
    <location>
        <begin position="1"/>
        <end position="22"/>
    </location>
</feature>
<reference evidence="3" key="1">
    <citation type="submission" date="2022-08" db="EMBL/GenBank/DDBJ databases">
        <authorList>
            <person name="Marques A."/>
        </authorList>
    </citation>
    <scope>NUCLEOTIDE SEQUENCE</scope>
    <source>
        <strain evidence="3">RhyPub2mFocal</strain>
        <tissue evidence="3">Leaves</tissue>
    </source>
</reference>